<reference evidence="1" key="2">
    <citation type="submission" date="2020-10" db="EMBL/GenBank/DDBJ databases">
        <authorList>
            <person name="Cooper E.A."/>
            <person name="Brenton Z.W."/>
            <person name="Flinn B.S."/>
            <person name="Jenkins J."/>
            <person name="Shu S."/>
            <person name="Flowers D."/>
            <person name="Luo F."/>
            <person name="Wang Y."/>
            <person name="Xia P."/>
            <person name="Barry K."/>
            <person name="Daum C."/>
            <person name="Lipzen A."/>
            <person name="Yoshinaga Y."/>
            <person name="Schmutz J."/>
            <person name="Saski C."/>
            <person name="Vermerris W."/>
            <person name="Kresovich S."/>
        </authorList>
    </citation>
    <scope>NUCLEOTIDE SEQUENCE</scope>
</reference>
<dbReference type="AlphaFoldDB" id="A0A921TYW0"/>
<protein>
    <submittedName>
        <fullName evidence="1">Uncharacterized protein</fullName>
    </submittedName>
</protein>
<sequence length="120" mass="13837">MRSWRRWSLGAQHSRRCCCTRRCCRRCGRWVDAETASVDAAGKAMARRKRRRRARGRSGRRWGGRGVIGWRRRRSMLPTSARCDWRGVEMGEGRRCAGTKRITGLARGEKLKKGIRVGCC</sequence>
<reference evidence="1" key="1">
    <citation type="journal article" date="2019" name="BMC Genomics">
        <title>A new reference genome for Sorghum bicolor reveals high levels of sequence similarity between sweet and grain genotypes: implications for the genetics of sugar metabolism.</title>
        <authorList>
            <person name="Cooper E.A."/>
            <person name="Brenton Z.W."/>
            <person name="Flinn B.S."/>
            <person name="Jenkins J."/>
            <person name="Shu S."/>
            <person name="Flowers D."/>
            <person name="Luo F."/>
            <person name="Wang Y."/>
            <person name="Xia P."/>
            <person name="Barry K."/>
            <person name="Daum C."/>
            <person name="Lipzen A."/>
            <person name="Yoshinaga Y."/>
            <person name="Schmutz J."/>
            <person name="Saski C."/>
            <person name="Vermerris W."/>
            <person name="Kresovich S."/>
        </authorList>
    </citation>
    <scope>NUCLEOTIDE SEQUENCE</scope>
</reference>
<evidence type="ECO:0000313" key="2">
    <source>
        <dbReference type="Proteomes" id="UP000807115"/>
    </source>
</evidence>
<organism evidence="1 2">
    <name type="scientific">Sorghum bicolor</name>
    <name type="common">Sorghum</name>
    <name type="synonym">Sorghum vulgare</name>
    <dbReference type="NCBI Taxonomy" id="4558"/>
    <lineage>
        <taxon>Eukaryota</taxon>
        <taxon>Viridiplantae</taxon>
        <taxon>Streptophyta</taxon>
        <taxon>Embryophyta</taxon>
        <taxon>Tracheophyta</taxon>
        <taxon>Spermatophyta</taxon>
        <taxon>Magnoliopsida</taxon>
        <taxon>Liliopsida</taxon>
        <taxon>Poales</taxon>
        <taxon>Poaceae</taxon>
        <taxon>PACMAD clade</taxon>
        <taxon>Panicoideae</taxon>
        <taxon>Andropogonodae</taxon>
        <taxon>Andropogoneae</taxon>
        <taxon>Sorghinae</taxon>
        <taxon>Sorghum</taxon>
    </lineage>
</organism>
<gene>
    <name evidence="1" type="ORF">BDA96_10G004400</name>
</gene>
<accession>A0A921TYW0</accession>
<evidence type="ECO:0000313" key="1">
    <source>
        <dbReference type="EMBL" id="KAG0512334.1"/>
    </source>
</evidence>
<dbReference type="Proteomes" id="UP000807115">
    <property type="component" value="Chromosome 10"/>
</dbReference>
<name>A0A921TYW0_SORBI</name>
<comment type="caution">
    <text evidence="1">The sequence shown here is derived from an EMBL/GenBank/DDBJ whole genome shotgun (WGS) entry which is preliminary data.</text>
</comment>
<proteinExistence type="predicted"/>
<dbReference type="EMBL" id="CM027689">
    <property type="protein sequence ID" value="KAG0512334.1"/>
    <property type="molecule type" value="Genomic_DNA"/>
</dbReference>